<keyword evidence="2" id="KW-1185">Reference proteome</keyword>
<sequence>MALLRSLMRFAQDAEDVAAGLNAFRDRLPRDATRITAIISELFAVSSVLRETENAHNDRRYAPSFYRIEQDLALVLPSLRRTLDVTFEMFARARERPYQMVWDDLGHRMDREEGAGLLRRFQWYHDFLRAQLDVLTGYAPQDLRDLRRQLVSLFDAQDGLHRRMQRMSVDASAASTPRPMRPPLSRLETPISPTTMSDDWDRGPEMPPPLAPDPPPPMPTSPTFTSSSSQTLNSSQTSYSSDRAVIPIQPAFVHWAQDVFDGQNPGTEIRRSHQLIQPSACFGTIDSSSLHHLVQDGFLRALEISFDRDQLWVRLYIRPSDNRSRILIMTKDAIGHDMHYCTPLTNLKIIRNRSSLQLCRVRREGTYTLWARLNFYLYERMVLFYCTFVAMKRQDRREIPHDDLLDEFELEGPDTQHPEDEVQYDGVVRDGELRHALRTYKDRSSGVVRLEAAALRGPMKDVPLWTAFVTRYANDPDWAHHEGGGVVSLIALRPPPYVFLSSYEPPKNRNREYILQFETTDGRFYSLNSQVVSLMPW</sequence>
<gene>
    <name evidence="1" type="ORF">LTR37_014647</name>
</gene>
<organism evidence="1 2">
    <name type="scientific">Vermiconidia calcicola</name>
    <dbReference type="NCBI Taxonomy" id="1690605"/>
    <lineage>
        <taxon>Eukaryota</taxon>
        <taxon>Fungi</taxon>
        <taxon>Dikarya</taxon>
        <taxon>Ascomycota</taxon>
        <taxon>Pezizomycotina</taxon>
        <taxon>Dothideomycetes</taxon>
        <taxon>Dothideomycetidae</taxon>
        <taxon>Mycosphaerellales</taxon>
        <taxon>Extremaceae</taxon>
        <taxon>Vermiconidia</taxon>
    </lineage>
</organism>
<accession>A0ACC3MTA1</accession>
<dbReference type="EMBL" id="JAUTXU010000155">
    <property type="protein sequence ID" value="KAK3703170.1"/>
    <property type="molecule type" value="Genomic_DNA"/>
</dbReference>
<name>A0ACC3MTA1_9PEZI</name>
<reference evidence="1" key="1">
    <citation type="submission" date="2023-07" db="EMBL/GenBank/DDBJ databases">
        <title>Black Yeasts Isolated from many extreme environments.</title>
        <authorList>
            <person name="Coleine C."/>
            <person name="Stajich J.E."/>
            <person name="Selbmann L."/>
        </authorList>
    </citation>
    <scope>NUCLEOTIDE SEQUENCE</scope>
    <source>
        <strain evidence="1">CCFEE 5714</strain>
    </source>
</reference>
<protein>
    <submittedName>
        <fullName evidence="1">Uncharacterized protein</fullName>
    </submittedName>
</protein>
<evidence type="ECO:0000313" key="2">
    <source>
        <dbReference type="Proteomes" id="UP001281147"/>
    </source>
</evidence>
<evidence type="ECO:0000313" key="1">
    <source>
        <dbReference type="EMBL" id="KAK3703170.1"/>
    </source>
</evidence>
<comment type="caution">
    <text evidence="1">The sequence shown here is derived from an EMBL/GenBank/DDBJ whole genome shotgun (WGS) entry which is preliminary data.</text>
</comment>
<dbReference type="Proteomes" id="UP001281147">
    <property type="component" value="Unassembled WGS sequence"/>
</dbReference>
<proteinExistence type="predicted"/>